<proteinExistence type="inferred from homology"/>
<dbReference type="SUPFAM" id="SSF88659">
    <property type="entry name" value="Sigma3 and sigma4 domains of RNA polymerase sigma factors"/>
    <property type="match status" value="1"/>
</dbReference>
<dbReference type="Gene3D" id="1.10.10.10">
    <property type="entry name" value="Winged helix-like DNA-binding domain superfamily/Winged helix DNA-binding domain"/>
    <property type="match status" value="1"/>
</dbReference>
<name>A0A1G9HT22_9BACT</name>
<evidence type="ECO:0000256" key="2">
    <source>
        <dbReference type="ARBA" id="ARBA00023015"/>
    </source>
</evidence>
<dbReference type="InterPro" id="IPR013324">
    <property type="entry name" value="RNA_pol_sigma_r3/r4-like"/>
</dbReference>
<evidence type="ECO:0000313" key="8">
    <source>
        <dbReference type="Proteomes" id="UP000198901"/>
    </source>
</evidence>
<feature type="domain" description="RNA polymerase sigma-70 region 2" evidence="5">
    <location>
        <begin position="38"/>
        <end position="103"/>
    </location>
</feature>
<organism evidence="7 8">
    <name type="scientific">Siphonobacter aquaeclarae</name>
    <dbReference type="NCBI Taxonomy" id="563176"/>
    <lineage>
        <taxon>Bacteria</taxon>
        <taxon>Pseudomonadati</taxon>
        <taxon>Bacteroidota</taxon>
        <taxon>Cytophagia</taxon>
        <taxon>Cytophagales</taxon>
        <taxon>Cytophagaceae</taxon>
        <taxon>Siphonobacter</taxon>
    </lineage>
</organism>
<sequence>MSLPLPNSSSSGLQLQVDGEVLIQKAFARSTEEGMTLLFQRYYQSLCSHAVRFVSSQAVAEDIVSDLFYEFQVKELHTSITVSYRAFFYTSIRNRCYDYVRRELHRSTSLEAEGGLPVQPDLHPDTITQFEELYQDVEKAIHGLPLRRRQIYLMHRFEGKSYREIAGELMISPKTVEIQMSKAIQQVKEVLRDKWLLLVMAAAYWL</sequence>
<dbReference type="GO" id="GO:0006352">
    <property type="term" value="P:DNA-templated transcription initiation"/>
    <property type="evidence" value="ECO:0007669"/>
    <property type="project" value="InterPro"/>
</dbReference>
<comment type="similarity">
    <text evidence="1">Belongs to the sigma-70 factor family. ECF subfamily.</text>
</comment>
<dbReference type="Pfam" id="PF08281">
    <property type="entry name" value="Sigma70_r4_2"/>
    <property type="match status" value="1"/>
</dbReference>
<keyword evidence="2" id="KW-0805">Transcription regulation</keyword>
<dbReference type="SUPFAM" id="SSF88946">
    <property type="entry name" value="Sigma2 domain of RNA polymerase sigma factors"/>
    <property type="match status" value="1"/>
</dbReference>
<reference evidence="7 8" key="1">
    <citation type="submission" date="2016-10" db="EMBL/GenBank/DDBJ databases">
        <authorList>
            <person name="de Groot N.N."/>
        </authorList>
    </citation>
    <scope>NUCLEOTIDE SEQUENCE [LARGE SCALE GENOMIC DNA]</scope>
    <source>
        <strain evidence="7 8">DSM 21668</strain>
    </source>
</reference>
<dbReference type="Proteomes" id="UP000198901">
    <property type="component" value="Unassembled WGS sequence"/>
</dbReference>
<dbReference type="Pfam" id="PF04542">
    <property type="entry name" value="Sigma70_r2"/>
    <property type="match status" value="1"/>
</dbReference>
<evidence type="ECO:0000256" key="1">
    <source>
        <dbReference type="ARBA" id="ARBA00010641"/>
    </source>
</evidence>
<keyword evidence="4" id="KW-0804">Transcription</keyword>
<dbReference type="InterPro" id="IPR007627">
    <property type="entry name" value="RNA_pol_sigma70_r2"/>
</dbReference>
<evidence type="ECO:0000256" key="3">
    <source>
        <dbReference type="ARBA" id="ARBA00023082"/>
    </source>
</evidence>
<feature type="domain" description="RNA polymerase sigma factor 70 region 4 type 2" evidence="6">
    <location>
        <begin position="135"/>
        <end position="185"/>
    </location>
</feature>
<dbReference type="CDD" id="cd06171">
    <property type="entry name" value="Sigma70_r4"/>
    <property type="match status" value="1"/>
</dbReference>
<evidence type="ECO:0000313" key="7">
    <source>
        <dbReference type="EMBL" id="SDL15985.1"/>
    </source>
</evidence>
<protein>
    <submittedName>
        <fullName evidence="7">RNA polymerase sigma-70 factor, ECF subfamily</fullName>
    </submittedName>
</protein>
<dbReference type="InterPro" id="IPR039425">
    <property type="entry name" value="RNA_pol_sigma-70-like"/>
</dbReference>
<evidence type="ECO:0000256" key="4">
    <source>
        <dbReference type="ARBA" id="ARBA00023163"/>
    </source>
</evidence>
<dbReference type="NCBIfam" id="TIGR02937">
    <property type="entry name" value="sigma70-ECF"/>
    <property type="match status" value="1"/>
</dbReference>
<dbReference type="InterPro" id="IPR036388">
    <property type="entry name" value="WH-like_DNA-bd_sf"/>
</dbReference>
<dbReference type="InterPro" id="IPR013325">
    <property type="entry name" value="RNA_pol_sigma_r2"/>
</dbReference>
<dbReference type="STRING" id="563176.SAMN04488090_0190"/>
<keyword evidence="3" id="KW-0731">Sigma factor</keyword>
<dbReference type="GO" id="GO:0003677">
    <property type="term" value="F:DNA binding"/>
    <property type="evidence" value="ECO:0007669"/>
    <property type="project" value="InterPro"/>
</dbReference>
<dbReference type="OrthoDB" id="1524077at2"/>
<dbReference type="PANTHER" id="PTHR43133:SF46">
    <property type="entry name" value="RNA POLYMERASE SIGMA-70 FACTOR ECF SUBFAMILY"/>
    <property type="match status" value="1"/>
</dbReference>
<dbReference type="EMBL" id="FNGS01000001">
    <property type="protein sequence ID" value="SDL15985.1"/>
    <property type="molecule type" value="Genomic_DNA"/>
</dbReference>
<dbReference type="AlphaFoldDB" id="A0A1G9HT22"/>
<dbReference type="PANTHER" id="PTHR43133">
    <property type="entry name" value="RNA POLYMERASE ECF-TYPE SIGMA FACTO"/>
    <property type="match status" value="1"/>
</dbReference>
<evidence type="ECO:0000259" key="6">
    <source>
        <dbReference type="Pfam" id="PF08281"/>
    </source>
</evidence>
<dbReference type="Gene3D" id="1.10.1740.10">
    <property type="match status" value="1"/>
</dbReference>
<dbReference type="GO" id="GO:0016987">
    <property type="term" value="F:sigma factor activity"/>
    <property type="evidence" value="ECO:0007669"/>
    <property type="project" value="UniProtKB-KW"/>
</dbReference>
<dbReference type="InterPro" id="IPR013249">
    <property type="entry name" value="RNA_pol_sigma70_r4_t2"/>
</dbReference>
<accession>A0A1G9HT22</accession>
<keyword evidence="8" id="KW-1185">Reference proteome</keyword>
<dbReference type="RefSeq" id="WP_093196593.1">
    <property type="nucleotide sequence ID" value="NZ_FNGS01000001.1"/>
</dbReference>
<evidence type="ECO:0000259" key="5">
    <source>
        <dbReference type="Pfam" id="PF04542"/>
    </source>
</evidence>
<gene>
    <name evidence="7" type="ORF">SAMN04488090_0190</name>
</gene>
<dbReference type="InterPro" id="IPR014284">
    <property type="entry name" value="RNA_pol_sigma-70_dom"/>
</dbReference>